<evidence type="ECO:0000313" key="3">
    <source>
        <dbReference type="EMBL" id="GER43606.1"/>
    </source>
</evidence>
<accession>A0A5A7QF70</accession>
<comment type="cofactor">
    <cofactor evidence="1">
        <name>[4Fe-4S] cluster</name>
        <dbReference type="ChEBI" id="CHEBI:49883"/>
    </cofactor>
</comment>
<keyword evidence="2" id="KW-0411">Iron-sulfur</keyword>
<dbReference type="Proteomes" id="UP000325081">
    <property type="component" value="Unassembled WGS sequence"/>
</dbReference>
<dbReference type="OrthoDB" id="204498at2759"/>
<evidence type="ECO:0000256" key="2">
    <source>
        <dbReference type="ARBA" id="ARBA00022485"/>
    </source>
</evidence>
<keyword evidence="2" id="KW-0408">Iron</keyword>
<sequence>LIRGDPLSCFTIDSRHENQERVLDLHVTVLCSYFINFVSKKYTDGRLGIGEPLNNYNGVVGAIRVMTAPSFQLSPRKITVSMVGIIHAIGKLRKDLPNLNLAVSLHAQVRKHSLSNNAYCKGLSSGKTDNALREYQNSRFLTLLSLVIVLLDCFIKQFWDYIRKISFGTFCSQQKIFIEYIIFVRVNDEEQHAHPTSFGNC</sequence>
<dbReference type="AlphaFoldDB" id="A0A5A7QF70"/>
<organism evidence="3 4">
    <name type="scientific">Striga asiatica</name>
    <name type="common">Asiatic witchweed</name>
    <name type="synonym">Buchnera asiatica</name>
    <dbReference type="NCBI Taxonomy" id="4170"/>
    <lineage>
        <taxon>Eukaryota</taxon>
        <taxon>Viridiplantae</taxon>
        <taxon>Streptophyta</taxon>
        <taxon>Embryophyta</taxon>
        <taxon>Tracheophyta</taxon>
        <taxon>Spermatophyta</taxon>
        <taxon>Magnoliopsida</taxon>
        <taxon>eudicotyledons</taxon>
        <taxon>Gunneridae</taxon>
        <taxon>Pentapetalae</taxon>
        <taxon>asterids</taxon>
        <taxon>lamiids</taxon>
        <taxon>Lamiales</taxon>
        <taxon>Orobanchaceae</taxon>
        <taxon>Buchnereae</taxon>
        <taxon>Striga</taxon>
    </lineage>
</organism>
<keyword evidence="4" id="KW-1185">Reference proteome</keyword>
<comment type="caution">
    <text evidence="3">The sequence shown here is derived from an EMBL/GenBank/DDBJ whole genome shotgun (WGS) entry which is preliminary data.</text>
</comment>
<keyword evidence="2" id="KW-0479">Metal-binding</keyword>
<keyword evidence="3" id="KW-0808">Transferase</keyword>
<feature type="non-terminal residue" evidence="3">
    <location>
        <position position="1"/>
    </location>
</feature>
<dbReference type="PANTHER" id="PTHR30544">
    <property type="entry name" value="23S RRNA METHYLTRANSFERASE"/>
    <property type="match status" value="1"/>
</dbReference>
<keyword evidence="2" id="KW-0004">4Fe-4S</keyword>
<dbReference type="GO" id="GO:0008168">
    <property type="term" value="F:methyltransferase activity"/>
    <property type="evidence" value="ECO:0007669"/>
    <property type="project" value="UniProtKB-KW"/>
</dbReference>
<gene>
    <name evidence="3" type="ORF">STAS_20464</name>
</gene>
<reference evidence="4" key="1">
    <citation type="journal article" date="2019" name="Curr. Biol.">
        <title>Genome Sequence of Striga asiatica Provides Insight into the Evolution of Plant Parasitism.</title>
        <authorList>
            <person name="Yoshida S."/>
            <person name="Kim S."/>
            <person name="Wafula E.K."/>
            <person name="Tanskanen J."/>
            <person name="Kim Y.M."/>
            <person name="Honaas L."/>
            <person name="Yang Z."/>
            <person name="Spallek T."/>
            <person name="Conn C.E."/>
            <person name="Ichihashi Y."/>
            <person name="Cheong K."/>
            <person name="Cui S."/>
            <person name="Der J.P."/>
            <person name="Gundlach H."/>
            <person name="Jiao Y."/>
            <person name="Hori C."/>
            <person name="Ishida J.K."/>
            <person name="Kasahara H."/>
            <person name="Kiba T."/>
            <person name="Kim M.S."/>
            <person name="Koo N."/>
            <person name="Laohavisit A."/>
            <person name="Lee Y.H."/>
            <person name="Lumba S."/>
            <person name="McCourt P."/>
            <person name="Mortimer J.C."/>
            <person name="Mutuku J.M."/>
            <person name="Nomura T."/>
            <person name="Sasaki-Sekimoto Y."/>
            <person name="Seto Y."/>
            <person name="Wang Y."/>
            <person name="Wakatake T."/>
            <person name="Sakakibara H."/>
            <person name="Demura T."/>
            <person name="Yamaguchi S."/>
            <person name="Yoneyama K."/>
            <person name="Manabe R.I."/>
            <person name="Nelson D.C."/>
            <person name="Schulman A.H."/>
            <person name="Timko M.P."/>
            <person name="dePamphilis C.W."/>
            <person name="Choi D."/>
            <person name="Shirasu K."/>
        </authorList>
    </citation>
    <scope>NUCLEOTIDE SEQUENCE [LARGE SCALE GENOMIC DNA]</scope>
    <source>
        <strain evidence="4">cv. UVA1</strain>
    </source>
</reference>
<dbReference type="GO" id="GO:0070475">
    <property type="term" value="P:rRNA base methylation"/>
    <property type="evidence" value="ECO:0007669"/>
    <property type="project" value="TreeGrafter"/>
</dbReference>
<evidence type="ECO:0000313" key="4">
    <source>
        <dbReference type="Proteomes" id="UP000325081"/>
    </source>
</evidence>
<dbReference type="EMBL" id="BKCP01006682">
    <property type="protein sequence ID" value="GER43606.1"/>
    <property type="molecule type" value="Genomic_DNA"/>
</dbReference>
<proteinExistence type="predicted"/>
<evidence type="ECO:0000256" key="1">
    <source>
        <dbReference type="ARBA" id="ARBA00001966"/>
    </source>
</evidence>
<dbReference type="InterPro" id="IPR013785">
    <property type="entry name" value="Aldolase_TIM"/>
</dbReference>
<protein>
    <submittedName>
        <fullName evidence="3">Dual-specificity RNA methyltransferase RlmN</fullName>
    </submittedName>
</protein>
<dbReference type="Gene3D" id="3.20.20.70">
    <property type="entry name" value="Aldolase class I"/>
    <property type="match status" value="1"/>
</dbReference>
<dbReference type="GO" id="GO:0051539">
    <property type="term" value="F:4 iron, 4 sulfur cluster binding"/>
    <property type="evidence" value="ECO:0007669"/>
    <property type="project" value="UniProtKB-KW"/>
</dbReference>
<dbReference type="GO" id="GO:0030488">
    <property type="term" value="P:tRNA methylation"/>
    <property type="evidence" value="ECO:0007669"/>
    <property type="project" value="TreeGrafter"/>
</dbReference>
<dbReference type="InterPro" id="IPR040072">
    <property type="entry name" value="Methyltransferase_A"/>
</dbReference>
<name>A0A5A7QF70_STRAF</name>
<dbReference type="PANTHER" id="PTHR30544:SF8">
    <property type="entry name" value="RADICAL SAM SUPERFAMILY PROTEIN"/>
    <property type="match status" value="1"/>
</dbReference>
<keyword evidence="3" id="KW-0489">Methyltransferase</keyword>